<dbReference type="PATRIC" id="fig|1684.5.peg.1600"/>
<reference evidence="1 2" key="1">
    <citation type="submission" date="2014-12" db="EMBL/GenBank/DDBJ databases">
        <title>Comparative genomics of the lactic acid bacteria isolated from the honey bee gut.</title>
        <authorList>
            <person name="Ellegaard K.M."/>
            <person name="Tamarit D."/>
            <person name="Javelind E."/>
            <person name="Olofsson T."/>
            <person name="Andersson S.G."/>
            <person name="Vasquez A."/>
        </authorList>
    </citation>
    <scope>NUCLEOTIDE SEQUENCE [LARGE SCALE GENOMIC DNA]</scope>
    <source>
        <strain evidence="1 2">Bin7</strain>
    </source>
</reference>
<accession>A0A0F4KZP7</accession>
<proteinExistence type="predicted"/>
<protein>
    <submittedName>
        <fullName evidence="1">Uncharacterized protein</fullName>
    </submittedName>
</protein>
<sequence>MHIDVKDETPPYSCRGDMRLPQFRILFQYDSVFLRWCWREKVEIPYLTGCIGFRHDLRIVRDDFVVPFHDSGNLLVIIPVDLPAILLERILHSPDPFKLGLVGRWFAASALVAVPTSTRVRVRMLDTDKGRHLHDEIRALLGLDNLVEDLTRRYASVFTCTAEVIQRLLKMFVFKTLTDGSTLCCANILCSVTRT</sequence>
<dbReference type="AlphaFoldDB" id="A0A0F4KZP7"/>
<gene>
    <name evidence="1" type="ORF">JF70_15280</name>
</gene>
<evidence type="ECO:0000313" key="1">
    <source>
        <dbReference type="EMBL" id="KJY50816.1"/>
    </source>
</evidence>
<keyword evidence="2" id="KW-1185">Reference proteome</keyword>
<organism evidence="1 2">
    <name type="scientific">Bifidobacterium mellis</name>
    <dbReference type="NCBI Taxonomy" id="1293823"/>
    <lineage>
        <taxon>Bacteria</taxon>
        <taxon>Bacillati</taxon>
        <taxon>Actinomycetota</taxon>
        <taxon>Actinomycetes</taxon>
        <taxon>Bifidobacteriales</taxon>
        <taxon>Bifidobacteriaceae</taxon>
        <taxon>Bifidobacterium</taxon>
    </lineage>
</organism>
<name>A0A0F4KZP7_9BIFI</name>
<dbReference type="EMBL" id="JWMF01000007">
    <property type="protein sequence ID" value="KJY50816.1"/>
    <property type="molecule type" value="Genomic_DNA"/>
</dbReference>
<comment type="caution">
    <text evidence="1">The sequence shown here is derived from an EMBL/GenBank/DDBJ whole genome shotgun (WGS) entry which is preliminary data.</text>
</comment>
<dbReference type="Proteomes" id="UP000033567">
    <property type="component" value="Unassembled WGS sequence"/>
</dbReference>
<evidence type="ECO:0000313" key="2">
    <source>
        <dbReference type="Proteomes" id="UP000033567"/>
    </source>
</evidence>